<keyword evidence="2" id="KW-0732">Signal</keyword>
<feature type="transmembrane region" description="Helical" evidence="1">
    <location>
        <begin position="243"/>
        <end position="263"/>
    </location>
</feature>
<proteinExistence type="predicted"/>
<sequence length="296" mass="31514">MASALAAALLIAASVLLQPAAALGDNGTVINVCTSEATPNVYCLGREPQDYGGYEIELFRAVAAELGWQESQLRWRCLEWEEMLGHLRDADGVCDIAAAGIDITFASVVEGLVFTWPTARNGLAILTIPEEAPTYVPFIVYAIDCLAYGGRWPKGNWPKGVGEDDVKVVTVYAFLIVILFALYIGACWTPRSKSDCGLVVSGSTFETYQQATAFPSDFNDTELLNAYNAALVNLTASGVVAGLWILQAGAVGVGLVLVLLHIFHVRFTRPVLGQTLTKARCVVSGAPSGKPMAPAA</sequence>
<evidence type="ECO:0000259" key="3">
    <source>
        <dbReference type="Pfam" id="PF00497"/>
    </source>
</evidence>
<dbReference type="InterPro" id="IPR001638">
    <property type="entry name" value="Solute-binding_3/MltF_N"/>
</dbReference>
<evidence type="ECO:0000256" key="2">
    <source>
        <dbReference type="SAM" id="SignalP"/>
    </source>
</evidence>
<evidence type="ECO:0000313" key="5">
    <source>
        <dbReference type="Proteomes" id="UP000239649"/>
    </source>
</evidence>
<organism evidence="4 5">
    <name type="scientific">Micractinium conductrix</name>
    <dbReference type="NCBI Taxonomy" id="554055"/>
    <lineage>
        <taxon>Eukaryota</taxon>
        <taxon>Viridiplantae</taxon>
        <taxon>Chlorophyta</taxon>
        <taxon>core chlorophytes</taxon>
        <taxon>Trebouxiophyceae</taxon>
        <taxon>Chlorellales</taxon>
        <taxon>Chlorellaceae</taxon>
        <taxon>Chlorella clade</taxon>
        <taxon>Micractinium</taxon>
    </lineage>
</organism>
<dbReference type="OrthoDB" id="537665at2759"/>
<name>A0A2P6VBW0_9CHLO</name>
<dbReference type="Pfam" id="PF00497">
    <property type="entry name" value="SBP_bac_3"/>
    <property type="match status" value="1"/>
</dbReference>
<keyword evidence="1" id="KW-0812">Transmembrane</keyword>
<feature type="domain" description="Solute-binding protein family 3/N-terminal" evidence="3">
    <location>
        <begin position="30"/>
        <end position="241"/>
    </location>
</feature>
<reference evidence="4 5" key="1">
    <citation type="journal article" date="2018" name="Plant J.">
        <title>Genome sequences of Chlorella sorokiniana UTEX 1602 and Micractinium conductrix SAG 241.80: implications to maltose excretion by a green alga.</title>
        <authorList>
            <person name="Arriola M.B."/>
            <person name="Velmurugan N."/>
            <person name="Zhang Y."/>
            <person name="Plunkett M.H."/>
            <person name="Hondzo H."/>
            <person name="Barney B.M."/>
        </authorList>
    </citation>
    <scope>NUCLEOTIDE SEQUENCE [LARGE SCALE GENOMIC DNA]</scope>
    <source>
        <strain evidence="4 5">SAG 241.80</strain>
    </source>
</reference>
<feature type="chain" id="PRO_5015113422" evidence="2">
    <location>
        <begin position="23"/>
        <end position="296"/>
    </location>
</feature>
<evidence type="ECO:0000256" key="1">
    <source>
        <dbReference type="SAM" id="Phobius"/>
    </source>
</evidence>
<dbReference type="Gene3D" id="3.40.190.10">
    <property type="entry name" value="Periplasmic binding protein-like II"/>
    <property type="match status" value="1"/>
</dbReference>
<keyword evidence="1" id="KW-0472">Membrane</keyword>
<accession>A0A2P6VBW0</accession>
<dbReference type="Proteomes" id="UP000239649">
    <property type="component" value="Unassembled WGS sequence"/>
</dbReference>
<dbReference type="SUPFAM" id="SSF53850">
    <property type="entry name" value="Periplasmic binding protein-like II"/>
    <property type="match status" value="1"/>
</dbReference>
<feature type="transmembrane region" description="Helical" evidence="1">
    <location>
        <begin position="169"/>
        <end position="188"/>
    </location>
</feature>
<dbReference type="EMBL" id="LHPF02000014">
    <property type="protein sequence ID" value="PSC71582.1"/>
    <property type="molecule type" value="Genomic_DNA"/>
</dbReference>
<keyword evidence="5" id="KW-1185">Reference proteome</keyword>
<keyword evidence="4" id="KW-0675">Receptor</keyword>
<protein>
    <submittedName>
        <fullName evidence="4">Glutamate receptor</fullName>
    </submittedName>
</protein>
<comment type="caution">
    <text evidence="4">The sequence shown here is derived from an EMBL/GenBank/DDBJ whole genome shotgun (WGS) entry which is preliminary data.</text>
</comment>
<gene>
    <name evidence="4" type="ORF">C2E20_4994</name>
</gene>
<keyword evidence="1" id="KW-1133">Transmembrane helix</keyword>
<evidence type="ECO:0000313" key="4">
    <source>
        <dbReference type="EMBL" id="PSC71582.1"/>
    </source>
</evidence>
<feature type="signal peptide" evidence="2">
    <location>
        <begin position="1"/>
        <end position="22"/>
    </location>
</feature>
<dbReference type="AlphaFoldDB" id="A0A2P6VBW0"/>